<feature type="transmembrane region" description="Helical" evidence="8">
    <location>
        <begin position="320"/>
        <end position="341"/>
    </location>
</feature>
<dbReference type="Gene3D" id="3.40.50.1970">
    <property type="match status" value="1"/>
</dbReference>
<dbReference type="PANTHER" id="PTHR48022">
    <property type="entry name" value="PLASTIDIC GLUCOSE TRANSPORTER 4"/>
    <property type="match status" value="1"/>
</dbReference>
<dbReference type="Gene3D" id="1.20.1250.20">
    <property type="entry name" value="MFS general substrate transporter like domains"/>
    <property type="match status" value="1"/>
</dbReference>
<feature type="transmembrane region" description="Helical" evidence="8">
    <location>
        <begin position="7"/>
        <end position="32"/>
    </location>
</feature>
<feature type="transmembrane region" description="Helical" evidence="8">
    <location>
        <begin position="255"/>
        <end position="276"/>
    </location>
</feature>
<dbReference type="PROSITE" id="PS50850">
    <property type="entry name" value="MFS"/>
    <property type="match status" value="1"/>
</dbReference>
<proteinExistence type="inferred from homology"/>
<evidence type="ECO:0000256" key="1">
    <source>
        <dbReference type="ARBA" id="ARBA00004141"/>
    </source>
</evidence>
<dbReference type="GO" id="GO:0016020">
    <property type="term" value="C:membrane"/>
    <property type="evidence" value="ECO:0007669"/>
    <property type="project" value="UniProtKB-SubCell"/>
</dbReference>
<evidence type="ECO:0000256" key="4">
    <source>
        <dbReference type="ARBA" id="ARBA00022692"/>
    </source>
</evidence>
<feature type="transmembrane region" description="Helical" evidence="8">
    <location>
        <begin position="361"/>
        <end position="381"/>
    </location>
</feature>
<evidence type="ECO:0000313" key="11">
    <source>
        <dbReference type="Proteomes" id="UP001358417"/>
    </source>
</evidence>
<evidence type="ECO:0000256" key="3">
    <source>
        <dbReference type="ARBA" id="ARBA00022448"/>
    </source>
</evidence>
<dbReference type="Pfam" id="PF00083">
    <property type="entry name" value="Sugar_tr"/>
    <property type="match status" value="1"/>
</dbReference>
<dbReference type="InterPro" id="IPR005828">
    <property type="entry name" value="MFS_sugar_transport-like"/>
</dbReference>
<sequence length="849" mass="93686">MKKFQLACLMYISFGGAFYGYDFGIISCVLGYEEFITYYNFNPTTIGAFNSAYYAACAAGTAMNIYLPNKYGRLWTIRIGCLISFVGIILQTAAVNFAMLLIGRIIGGIATGIIFGICPVYASEISPPHMRGRVGALFALNISLANCLTVWIGLGLFFVPGEAAFRILFGFQLLPGLCMLAGSPWMPESPRWLALTDRYEDCLAVLRRIHGNDHDDSDSFYAREFHQVRAQIEMEKSERIGIKDILTRASYRKRVLLIMAFYFFQQATGILPQAVYQVQIYSILKTTPVMSLVLVGVWGSVSTFAVLSIGFWFDKIGRRNALFLSYAIMIPASVIIIGLWAAFERSGNTNLGLAKGINVGIYLTVFGYAAIMNTFGTTYASEIMPTKIRATGVAAGYIVFNIMGVLMTQTAPLAIAAMTWKYFIIWLVLDCLYVVIVYFYYPETKNKTLEELGGVFGDKVAESWEETKQYIKDTKEIEQMPVSDEKVANPQVTKSPEHVETVARKASGADIVVTLGGGSITDGVKLAGLSLANNLTSLQALGAMSDKLKAAMQHDIDYKYVTNSDPGDVYAPPFTMINVPTTLSAGEYSPYAGGIDATDGVKKIFVHQGLFADVVILDPELAAHSPEWVWMSSGVRAIDHCVELLASLNPDIEKETDEAAERGLVLVVRGLLKLRKDPRDLEARLETQIGSVFAMDAKLTDNLHLAFLGLCRGVHLGGSHAIGHELGTMNVAHGHTSCVLCPSVMKYNARVNANRQQRALNALWSDPYIRQSLEHQSNLKESSADLGDALDAIFRAFGMPRTLKEVGVEGEERLRELARKCLEDPWCRTNPVPLLTEEQVMRILKMVEK</sequence>
<accession>A0AAV9NB31</accession>
<evidence type="ECO:0000256" key="5">
    <source>
        <dbReference type="ARBA" id="ARBA00022989"/>
    </source>
</evidence>
<feature type="transmembrane region" description="Helical" evidence="8">
    <location>
        <begin position="423"/>
        <end position="441"/>
    </location>
</feature>
<gene>
    <name evidence="10" type="ORF">LTR84_002533</name>
</gene>
<protein>
    <recommendedName>
        <fullName evidence="9">Major facilitator superfamily (MFS) profile domain-containing protein</fullName>
    </recommendedName>
</protein>
<evidence type="ECO:0000313" key="10">
    <source>
        <dbReference type="EMBL" id="KAK5052668.1"/>
    </source>
</evidence>
<dbReference type="AlphaFoldDB" id="A0AAV9NB31"/>
<dbReference type="GeneID" id="89970741"/>
<comment type="subcellular location">
    <subcellularLocation>
        <location evidence="1">Membrane</location>
        <topology evidence="1">Multi-pass membrane protein</topology>
    </subcellularLocation>
</comment>
<name>A0AAV9NB31_9EURO</name>
<dbReference type="SUPFAM" id="SSF56796">
    <property type="entry name" value="Dehydroquinate synthase-like"/>
    <property type="match status" value="1"/>
</dbReference>
<keyword evidence="7 8" id="KW-0472">Membrane</keyword>
<dbReference type="InterPro" id="IPR050360">
    <property type="entry name" value="MFS_Sugar_Transporters"/>
</dbReference>
<feature type="transmembrane region" description="Helical" evidence="8">
    <location>
        <begin position="52"/>
        <end position="68"/>
    </location>
</feature>
<dbReference type="RefSeq" id="XP_064706368.1">
    <property type="nucleotide sequence ID" value="XM_064846143.1"/>
</dbReference>
<keyword evidence="5 8" id="KW-1133">Transmembrane helix</keyword>
<dbReference type="GO" id="GO:0046872">
    <property type="term" value="F:metal ion binding"/>
    <property type="evidence" value="ECO:0007669"/>
    <property type="project" value="InterPro"/>
</dbReference>
<evidence type="ECO:0000256" key="7">
    <source>
        <dbReference type="ARBA" id="ARBA00023136"/>
    </source>
</evidence>
<dbReference type="Gene3D" id="1.20.1090.10">
    <property type="entry name" value="Dehydroquinate synthase-like - alpha domain"/>
    <property type="match status" value="1"/>
</dbReference>
<reference evidence="10 11" key="1">
    <citation type="submission" date="2023-08" db="EMBL/GenBank/DDBJ databases">
        <title>Black Yeasts Isolated from many extreme environments.</title>
        <authorList>
            <person name="Coleine C."/>
            <person name="Stajich J.E."/>
            <person name="Selbmann L."/>
        </authorList>
    </citation>
    <scope>NUCLEOTIDE SEQUENCE [LARGE SCALE GENOMIC DNA]</scope>
    <source>
        <strain evidence="10 11">CCFEE 5792</strain>
    </source>
</reference>
<dbReference type="InterPro" id="IPR005829">
    <property type="entry name" value="Sugar_transporter_CS"/>
</dbReference>
<dbReference type="EMBL" id="JAVRRD010000013">
    <property type="protein sequence ID" value="KAK5052668.1"/>
    <property type="molecule type" value="Genomic_DNA"/>
</dbReference>
<dbReference type="PANTHER" id="PTHR48022:SF2">
    <property type="entry name" value="PLASTIDIC GLUCOSE TRANSPORTER 4"/>
    <property type="match status" value="1"/>
</dbReference>
<evidence type="ECO:0000256" key="2">
    <source>
        <dbReference type="ARBA" id="ARBA00010992"/>
    </source>
</evidence>
<organism evidence="10 11">
    <name type="scientific">Exophiala bonariae</name>
    <dbReference type="NCBI Taxonomy" id="1690606"/>
    <lineage>
        <taxon>Eukaryota</taxon>
        <taxon>Fungi</taxon>
        <taxon>Dikarya</taxon>
        <taxon>Ascomycota</taxon>
        <taxon>Pezizomycotina</taxon>
        <taxon>Eurotiomycetes</taxon>
        <taxon>Chaetothyriomycetidae</taxon>
        <taxon>Chaetothyriales</taxon>
        <taxon>Herpotrichiellaceae</taxon>
        <taxon>Exophiala</taxon>
    </lineage>
</organism>
<keyword evidence="3" id="KW-0813">Transport</keyword>
<keyword evidence="11" id="KW-1185">Reference proteome</keyword>
<feature type="transmembrane region" description="Helical" evidence="8">
    <location>
        <begin position="163"/>
        <end position="182"/>
    </location>
</feature>
<comment type="similarity">
    <text evidence="2">Belongs to the major facilitator superfamily. Sugar transporter (TC 2.A.1.1) family.</text>
</comment>
<dbReference type="Pfam" id="PF00465">
    <property type="entry name" value="Fe-ADH"/>
    <property type="match status" value="1"/>
</dbReference>
<evidence type="ECO:0000259" key="9">
    <source>
        <dbReference type="PROSITE" id="PS50850"/>
    </source>
</evidence>
<dbReference type="InterPro" id="IPR056798">
    <property type="entry name" value="ADH_Fe_C"/>
</dbReference>
<dbReference type="InterPro" id="IPR001670">
    <property type="entry name" value="ADH_Fe/GldA"/>
</dbReference>
<dbReference type="InterPro" id="IPR020846">
    <property type="entry name" value="MFS_dom"/>
</dbReference>
<dbReference type="PROSITE" id="PS00217">
    <property type="entry name" value="SUGAR_TRANSPORT_2"/>
    <property type="match status" value="1"/>
</dbReference>
<dbReference type="Proteomes" id="UP001358417">
    <property type="component" value="Unassembled WGS sequence"/>
</dbReference>
<dbReference type="GO" id="GO:0005351">
    <property type="term" value="F:carbohydrate:proton symporter activity"/>
    <property type="evidence" value="ECO:0007669"/>
    <property type="project" value="TreeGrafter"/>
</dbReference>
<dbReference type="SUPFAM" id="SSF103473">
    <property type="entry name" value="MFS general substrate transporter"/>
    <property type="match status" value="1"/>
</dbReference>
<dbReference type="CDD" id="cd08192">
    <property type="entry name" value="MAR-like"/>
    <property type="match status" value="1"/>
</dbReference>
<dbReference type="Pfam" id="PF25137">
    <property type="entry name" value="ADH_Fe_C"/>
    <property type="match status" value="1"/>
</dbReference>
<feature type="transmembrane region" description="Helical" evidence="8">
    <location>
        <begin position="134"/>
        <end position="157"/>
    </location>
</feature>
<feature type="transmembrane region" description="Helical" evidence="8">
    <location>
        <begin position="75"/>
        <end position="95"/>
    </location>
</feature>
<feature type="domain" description="Major facilitator superfamily (MFS) profile" evidence="9">
    <location>
        <begin position="8"/>
        <end position="445"/>
    </location>
</feature>
<feature type="transmembrane region" description="Helical" evidence="8">
    <location>
        <begin position="393"/>
        <end position="417"/>
    </location>
</feature>
<comment type="caution">
    <text evidence="10">The sequence shown here is derived from an EMBL/GenBank/DDBJ whole genome shotgun (WGS) entry which is preliminary data.</text>
</comment>
<keyword evidence="6" id="KW-0560">Oxidoreductase</keyword>
<dbReference type="InterPro" id="IPR036259">
    <property type="entry name" value="MFS_trans_sf"/>
</dbReference>
<keyword evidence="4 8" id="KW-0812">Transmembrane</keyword>
<dbReference type="InterPro" id="IPR003663">
    <property type="entry name" value="Sugar/inositol_transpt"/>
</dbReference>
<feature type="transmembrane region" description="Helical" evidence="8">
    <location>
        <begin position="288"/>
        <end position="313"/>
    </location>
</feature>
<dbReference type="GO" id="GO:0016491">
    <property type="term" value="F:oxidoreductase activity"/>
    <property type="evidence" value="ECO:0007669"/>
    <property type="project" value="UniProtKB-KW"/>
</dbReference>
<evidence type="ECO:0000256" key="8">
    <source>
        <dbReference type="SAM" id="Phobius"/>
    </source>
</evidence>
<dbReference type="PRINTS" id="PR00171">
    <property type="entry name" value="SUGRTRNSPORT"/>
</dbReference>
<feature type="transmembrane region" description="Helical" evidence="8">
    <location>
        <begin position="101"/>
        <end position="122"/>
    </location>
</feature>
<evidence type="ECO:0000256" key="6">
    <source>
        <dbReference type="ARBA" id="ARBA00023002"/>
    </source>
</evidence>